<reference evidence="6" key="2">
    <citation type="submission" date="2016-11" db="EMBL/GenBank/DDBJ databases">
        <authorList>
            <person name="Jaros S."/>
            <person name="Januszkiewicz K."/>
            <person name="Wedrychowicz H."/>
        </authorList>
    </citation>
    <scope>NUCLEOTIDE SEQUENCE [LARGE SCALE GENOMIC DNA]</scope>
    <source>
        <strain evidence="6">DSM 19729</strain>
    </source>
</reference>
<keyword evidence="2" id="KW-0238">DNA-binding</keyword>
<dbReference type="EMBL" id="FQWO01000011">
    <property type="protein sequence ID" value="SHH32856.1"/>
    <property type="molecule type" value="Genomic_DNA"/>
</dbReference>
<dbReference type="Pfam" id="PF12833">
    <property type="entry name" value="HTH_18"/>
    <property type="match status" value="1"/>
</dbReference>
<dbReference type="PANTHER" id="PTHR43280">
    <property type="entry name" value="ARAC-FAMILY TRANSCRIPTIONAL REGULATOR"/>
    <property type="match status" value="1"/>
</dbReference>
<evidence type="ECO:0000256" key="3">
    <source>
        <dbReference type="ARBA" id="ARBA00023163"/>
    </source>
</evidence>
<proteinExistence type="predicted"/>
<accession>A0A1M5S330</accession>
<dbReference type="PROSITE" id="PS01124">
    <property type="entry name" value="HTH_ARAC_FAMILY_2"/>
    <property type="match status" value="1"/>
</dbReference>
<dbReference type="InterPro" id="IPR020449">
    <property type="entry name" value="Tscrpt_reg_AraC-type_HTH"/>
</dbReference>
<feature type="domain" description="HTH araC/xylS-type" evidence="4">
    <location>
        <begin position="1"/>
        <end position="40"/>
    </location>
</feature>
<evidence type="ECO:0000313" key="8">
    <source>
        <dbReference type="Proteomes" id="UP000237771"/>
    </source>
</evidence>
<gene>
    <name evidence="5" type="ORF">BC624_10944</name>
    <name evidence="6" type="ORF">SAMN05443373_11144</name>
</gene>
<dbReference type="PRINTS" id="PR00032">
    <property type="entry name" value="HTHARAC"/>
</dbReference>
<evidence type="ECO:0000256" key="2">
    <source>
        <dbReference type="ARBA" id="ARBA00023125"/>
    </source>
</evidence>
<protein>
    <submittedName>
        <fullName evidence="5">Regulatory helix-turn-helix AraC family protein</fullName>
    </submittedName>
    <submittedName>
        <fullName evidence="6">Regulatory helix-turn-helix protein, AraC family</fullName>
    </submittedName>
</protein>
<evidence type="ECO:0000313" key="5">
    <source>
        <dbReference type="EMBL" id="PRZ21191.1"/>
    </source>
</evidence>
<dbReference type="Proteomes" id="UP000237771">
    <property type="component" value="Unassembled WGS sequence"/>
</dbReference>
<dbReference type="EMBL" id="PVUB01000009">
    <property type="protein sequence ID" value="PRZ21191.1"/>
    <property type="molecule type" value="Genomic_DNA"/>
</dbReference>
<dbReference type="Proteomes" id="UP000184384">
    <property type="component" value="Unassembled WGS sequence"/>
</dbReference>
<keyword evidence="8" id="KW-1185">Reference proteome</keyword>
<dbReference type="GO" id="GO:0003700">
    <property type="term" value="F:DNA-binding transcription factor activity"/>
    <property type="evidence" value="ECO:0007669"/>
    <property type="project" value="InterPro"/>
</dbReference>
<keyword evidence="1" id="KW-0805">Transcription regulation</keyword>
<sequence length="46" mass="5423">MSTDKNVAEIGYQLGYNEKSYFTHTFKRKTGMTPTDFREEMQKILS</sequence>
<keyword evidence="3" id="KW-0804">Transcription</keyword>
<dbReference type="Gene3D" id="1.10.10.60">
    <property type="entry name" value="Homeodomain-like"/>
    <property type="match status" value="1"/>
</dbReference>
<reference evidence="5 8" key="3">
    <citation type="submission" date="2018-03" db="EMBL/GenBank/DDBJ databases">
        <title>Genomic Encyclopedia of Archaeal and Bacterial Type Strains, Phase II (KMG-II): from individual species to whole genera.</title>
        <authorList>
            <person name="Goeker M."/>
        </authorList>
    </citation>
    <scope>NUCLEOTIDE SEQUENCE [LARGE SCALE GENOMIC DNA]</scope>
    <source>
        <strain evidence="5 8">DSM 17797</strain>
    </source>
</reference>
<organism evidence="6 7">
    <name type="scientific">Flavobacterium granuli</name>
    <dbReference type="NCBI Taxonomy" id="280093"/>
    <lineage>
        <taxon>Bacteria</taxon>
        <taxon>Pseudomonadati</taxon>
        <taxon>Bacteroidota</taxon>
        <taxon>Flavobacteriia</taxon>
        <taxon>Flavobacteriales</taxon>
        <taxon>Flavobacteriaceae</taxon>
        <taxon>Flavobacterium</taxon>
    </lineage>
</organism>
<dbReference type="STRING" id="280093.SAMN05443373_11144"/>
<dbReference type="PANTHER" id="PTHR43280:SF2">
    <property type="entry name" value="HTH-TYPE TRANSCRIPTIONAL REGULATOR EXSA"/>
    <property type="match status" value="1"/>
</dbReference>
<dbReference type="AlphaFoldDB" id="A0A1M5S330"/>
<reference evidence="7" key="1">
    <citation type="submission" date="2016-11" db="EMBL/GenBank/DDBJ databases">
        <authorList>
            <person name="Varghese N."/>
            <person name="Submissions S."/>
        </authorList>
    </citation>
    <scope>NUCLEOTIDE SEQUENCE [LARGE SCALE GENOMIC DNA]</scope>
    <source>
        <strain evidence="7">DSM 19729</strain>
    </source>
</reference>
<dbReference type="SUPFAM" id="SSF46689">
    <property type="entry name" value="Homeodomain-like"/>
    <property type="match status" value="1"/>
</dbReference>
<evidence type="ECO:0000313" key="6">
    <source>
        <dbReference type="EMBL" id="SHH32856.1"/>
    </source>
</evidence>
<dbReference type="InterPro" id="IPR018060">
    <property type="entry name" value="HTH_AraC"/>
</dbReference>
<evidence type="ECO:0000256" key="1">
    <source>
        <dbReference type="ARBA" id="ARBA00023015"/>
    </source>
</evidence>
<dbReference type="InterPro" id="IPR009057">
    <property type="entry name" value="Homeodomain-like_sf"/>
</dbReference>
<dbReference type="GO" id="GO:0043565">
    <property type="term" value="F:sequence-specific DNA binding"/>
    <property type="evidence" value="ECO:0007669"/>
    <property type="project" value="InterPro"/>
</dbReference>
<name>A0A1M5S330_9FLAO</name>
<evidence type="ECO:0000259" key="4">
    <source>
        <dbReference type="PROSITE" id="PS01124"/>
    </source>
</evidence>
<evidence type="ECO:0000313" key="7">
    <source>
        <dbReference type="Proteomes" id="UP000184384"/>
    </source>
</evidence>